<dbReference type="SUPFAM" id="SSF51445">
    <property type="entry name" value="(Trans)glycosidases"/>
    <property type="match status" value="1"/>
</dbReference>
<dbReference type="CDD" id="cd11334">
    <property type="entry name" value="AmyAc_TreS"/>
    <property type="match status" value="1"/>
</dbReference>
<dbReference type="STRING" id="1225127.SAMN05661030_1417"/>
<sequence length="610" mass="69299">MTVPAQHADRPGLPAPGADPEWYKRAVFYEVLVRGFADSNADGIGDLRGMIGKLDYLQWLGVDCLWLPPFFASPLRDGGYDVADYTAVLPEFGDIEDFKELVGKAHERGMRIIIDFVMNHTSDQHPWFQASRNDPEGPYGDFYVWSDDDTKYSDARIIFVDTEVSNWTFDPVRKQYFWHRFFSHQPDLNFENPKVVEAILDALRFWLDLGIDGFRLDAVPYLFEEEGTNCENLPKTHELLKTVRKVVDAEYPDRVLLCEANQWPADVVEYFGEDGDECQMAFHFPVMPRLFMAVRREQRFPISEIMAQTPAIPENCQWGVFLRNHDELTLEMVTDEERDYMWGEYAKDPRMKANIGIRRRLAPLLDNDTNTLELFTALLLSLPGSPVLYYGDEIGMGDNIWLGDRDGVRTPMQWTPDRNGGFSTADPQRMHLPLVADPVYGYQVTNVEQQMRNTTSMLHWIRRMISVRKEHPTFGVGTFTEVGSRNPTVLSFVRELGDDVVLCVNNLSRFPQPVELDLRRFEGCIPVELTGRVEFPTIGVLPYMLTLAGHGFYWFELSKPATPATEEDDEAWETATSSSVAQSLLDAGIVGSTEDPPGGSGGLGVEGSDR</sequence>
<feature type="domain" description="Glycosyl hydrolase family 13 catalytic" evidence="9">
    <location>
        <begin position="30"/>
        <end position="429"/>
    </location>
</feature>
<dbReference type="Pfam" id="PF00128">
    <property type="entry name" value="Alpha-amylase"/>
    <property type="match status" value="1"/>
</dbReference>
<dbReference type="NCBIfam" id="TIGR02456">
    <property type="entry name" value="treS_nterm"/>
    <property type="match status" value="1"/>
</dbReference>
<dbReference type="GO" id="GO:0047471">
    <property type="term" value="F:maltose alpha-D-glucosyltransferase activity"/>
    <property type="evidence" value="ECO:0007669"/>
    <property type="project" value="UniProtKB-EC"/>
</dbReference>
<dbReference type="GO" id="GO:0046872">
    <property type="term" value="F:metal ion binding"/>
    <property type="evidence" value="ECO:0007669"/>
    <property type="project" value="UniProtKB-KW"/>
</dbReference>
<dbReference type="RefSeq" id="WP_091555798.1">
    <property type="nucleotide sequence ID" value="NZ_BNAC01000003.1"/>
</dbReference>
<dbReference type="InterPro" id="IPR032091">
    <property type="entry name" value="Malt_amylase-like_C"/>
</dbReference>
<dbReference type="SMART" id="SM00642">
    <property type="entry name" value="Aamy"/>
    <property type="match status" value="1"/>
</dbReference>
<evidence type="ECO:0000256" key="1">
    <source>
        <dbReference type="ARBA" id="ARBA00001595"/>
    </source>
</evidence>
<dbReference type="InterPro" id="IPR045857">
    <property type="entry name" value="O16G_dom_2"/>
</dbReference>
<name>A0A1I1KH19_9ACTN</name>
<accession>A0A1I1KH19</accession>
<evidence type="ECO:0000256" key="7">
    <source>
        <dbReference type="ARBA" id="ARBA00031378"/>
    </source>
</evidence>
<dbReference type="Gene3D" id="3.90.400.10">
    <property type="entry name" value="Oligo-1,6-glucosidase, Domain 2"/>
    <property type="match status" value="1"/>
</dbReference>
<dbReference type="Proteomes" id="UP000199022">
    <property type="component" value="Unassembled WGS sequence"/>
</dbReference>
<proteinExistence type="inferred from homology"/>
<dbReference type="AlphaFoldDB" id="A0A1I1KH19"/>
<dbReference type="InterPro" id="IPR012810">
    <property type="entry name" value="TreS/a-amylase_N"/>
</dbReference>
<dbReference type="InterPro" id="IPR017853">
    <property type="entry name" value="GH"/>
</dbReference>
<evidence type="ECO:0000256" key="4">
    <source>
        <dbReference type="ARBA" id="ARBA00022723"/>
    </source>
</evidence>
<evidence type="ECO:0000313" key="10">
    <source>
        <dbReference type="EMBL" id="SFC60116.1"/>
    </source>
</evidence>
<evidence type="ECO:0000256" key="6">
    <source>
        <dbReference type="ARBA" id="ARBA00023235"/>
    </source>
</evidence>
<gene>
    <name evidence="10" type="ORF">SAMN05661030_1417</name>
</gene>
<reference evidence="11" key="1">
    <citation type="submission" date="2016-10" db="EMBL/GenBank/DDBJ databases">
        <authorList>
            <person name="Varghese N."/>
            <person name="Submissions S."/>
        </authorList>
    </citation>
    <scope>NUCLEOTIDE SEQUENCE [LARGE SCALE GENOMIC DNA]</scope>
    <source>
        <strain evidence="11">DSM 45962</strain>
    </source>
</reference>
<keyword evidence="5" id="KW-0106">Calcium</keyword>
<dbReference type="Pfam" id="PF16657">
    <property type="entry name" value="Malt_amylase_C"/>
    <property type="match status" value="1"/>
</dbReference>
<feature type="compositionally biased region" description="Gly residues" evidence="8">
    <location>
        <begin position="598"/>
        <end position="610"/>
    </location>
</feature>
<evidence type="ECO:0000256" key="3">
    <source>
        <dbReference type="ARBA" id="ARBA00012619"/>
    </source>
</evidence>
<evidence type="ECO:0000259" key="9">
    <source>
        <dbReference type="SMART" id="SM00642"/>
    </source>
</evidence>
<feature type="region of interest" description="Disordered" evidence="8">
    <location>
        <begin position="586"/>
        <end position="610"/>
    </location>
</feature>
<dbReference type="OrthoDB" id="9043248at2"/>
<evidence type="ECO:0000256" key="8">
    <source>
        <dbReference type="SAM" id="MobiDB-lite"/>
    </source>
</evidence>
<evidence type="ECO:0000313" key="11">
    <source>
        <dbReference type="Proteomes" id="UP000199022"/>
    </source>
</evidence>
<keyword evidence="6" id="KW-0413">Isomerase</keyword>
<keyword evidence="11" id="KW-1185">Reference proteome</keyword>
<dbReference type="PANTHER" id="PTHR10357">
    <property type="entry name" value="ALPHA-AMYLASE FAMILY MEMBER"/>
    <property type="match status" value="1"/>
</dbReference>
<dbReference type="Gene3D" id="2.60.40.1180">
    <property type="entry name" value="Golgi alpha-mannosidase II"/>
    <property type="match status" value="1"/>
</dbReference>
<protein>
    <recommendedName>
        <fullName evidence="3">maltose alpha-D-glucosyltransferase</fullName>
        <ecNumber evidence="3">5.4.99.16</ecNumber>
    </recommendedName>
    <alternativeName>
        <fullName evidence="7">Maltose alpha-D-glucosyltransferase</fullName>
    </alternativeName>
</protein>
<dbReference type="PANTHER" id="PTHR10357:SF219">
    <property type="entry name" value="MALTOSE ALPHA-D-GLUCOSYLTRANSFERASE"/>
    <property type="match status" value="1"/>
</dbReference>
<organism evidence="10 11">
    <name type="scientific">Klenkia taihuensis</name>
    <dbReference type="NCBI Taxonomy" id="1225127"/>
    <lineage>
        <taxon>Bacteria</taxon>
        <taxon>Bacillati</taxon>
        <taxon>Actinomycetota</taxon>
        <taxon>Actinomycetes</taxon>
        <taxon>Geodermatophilales</taxon>
        <taxon>Geodermatophilaceae</taxon>
        <taxon>Klenkia</taxon>
    </lineage>
</organism>
<evidence type="ECO:0000256" key="5">
    <source>
        <dbReference type="ARBA" id="ARBA00022837"/>
    </source>
</evidence>
<comment type="similarity">
    <text evidence="2">Belongs to the glycosyl hydrolase 13 family. TreS subfamily.</text>
</comment>
<dbReference type="InterPro" id="IPR006047">
    <property type="entry name" value="GH13_cat_dom"/>
</dbReference>
<evidence type="ECO:0000256" key="2">
    <source>
        <dbReference type="ARBA" id="ARBA00005496"/>
    </source>
</evidence>
<dbReference type="FunFam" id="3.20.20.80:FF:000055">
    <property type="entry name" value="Trehalose synthase"/>
    <property type="match status" value="1"/>
</dbReference>
<keyword evidence="4" id="KW-0479">Metal-binding</keyword>
<dbReference type="InterPro" id="IPR013780">
    <property type="entry name" value="Glyco_hydro_b"/>
</dbReference>
<dbReference type="EMBL" id="FOMD01000001">
    <property type="protein sequence ID" value="SFC60116.1"/>
    <property type="molecule type" value="Genomic_DNA"/>
</dbReference>
<dbReference type="EC" id="5.4.99.16" evidence="3"/>
<comment type="catalytic activity">
    <reaction evidence="1">
        <text>D-maltose = alpha,alpha-trehalose</text>
        <dbReference type="Rhea" id="RHEA:15145"/>
        <dbReference type="ChEBI" id="CHEBI:16551"/>
        <dbReference type="ChEBI" id="CHEBI:17306"/>
        <dbReference type="EC" id="5.4.99.16"/>
    </reaction>
</comment>
<dbReference type="Gene3D" id="3.20.20.80">
    <property type="entry name" value="Glycosidases"/>
    <property type="match status" value="1"/>
</dbReference>
<dbReference type="SUPFAM" id="SSF51011">
    <property type="entry name" value="Glycosyl hydrolase domain"/>
    <property type="match status" value="1"/>
</dbReference>
<dbReference type="GO" id="GO:0005975">
    <property type="term" value="P:carbohydrate metabolic process"/>
    <property type="evidence" value="ECO:0007669"/>
    <property type="project" value="InterPro"/>
</dbReference>